<evidence type="ECO:0000256" key="1">
    <source>
        <dbReference type="ARBA" id="ARBA00022729"/>
    </source>
</evidence>
<dbReference type="Pfam" id="PF12849">
    <property type="entry name" value="PBP_like_2"/>
    <property type="match status" value="1"/>
</dbReference>
<proteinExistence type="predicted"/>
<gene>
    <name evidence="4" type="ORF">H7313_14405</name>
</gene>
<dbReference type="SUPFAM" id="SSF53850">
    <property type="entry name" value="Periplasmic binding protein-like II"/>
    <property type="match status" value="1"/>
</dbReference>
<dbReference type="InterPro" id="IPR050811">
    <property type="entry name" value="Phosphate_ABC_transporter"/>
</dbReference>
<keyword evidence="2" id="KW-0472">Membrane</keyword>
<dbReference type="Proteomes" id="UP000587396">
    <property type="component" value="Unassembled WGS sequence"/>
</dbReference>
<name>A0A842JGH6_9ACTN</name>
<dbReference type="PANTHER" id="PTHR30570">
    <property type="entry name" value="PERIPLASMIC PHOSPHATE BINDING COMPONENT OF PHOSPHATE ABC TRANSPORTER"/>
    <property type="match status" value="1"/>
</dbReference>
<feature type="transmembrane region" description="Helical" evidence="2">
    <location>
        <begin position="45"/>
        <end position="65"/>
    </location>
</feature>
<evidence type="ECO:0000313" key="5">
    <source>
        <dbReference type="Proteomes" id="UP000587396"/>
    </source>
</evidence>
<feature type="domain" description="PBP" evidence="3">
    <location>
        <begin position="183"/>
        <end position="386"/>
    </location>
</feature>
<dbReference type="EMBL" id="JACMSE010000014">
    <property type="protein sequence ID" value="MBC2890524.1"/>
    <property type="molecule type" value="Genomic_DNA"/>
</dbReference>
<reference evidence="4 5" key="1">
    <citation type="submission" date="2020-08" db="EMBL/GenBank/DDBJ databases">
        <authorList>
            <person name="Liu C."/>
            <person name="Sun Q."/>
        </authorList>
    </citation>
    <scope>NUCLEOTIDE SEQUENCE [LARGE SCALE GENOMIC DNA]</scope>
    <source>
        <strain evidence="4 5">N22</strain>
    </source>
</reference>
<evidence type="ECO:0000256" key="2">
    <source>
        <dbReference type="SAM" id="Phobius"/>
    </source>
</evidence>
<dbReference type="Gene3D" id="3.40.190.10">
    <property type="entry name" value="Periplasmic binding protein-like II"/>
    <property type="match status" value="2"/>
</dbReference>
<organism evidence="4 5">
    <name type="scientific">Gordonibacter massiliensis</name>
    <name type="common">ex Traore et al. 2017</name>
    <dbReference type="NCBI Taxonomy" id="1841863"/>
    <lineage>
        <taxon>Bacteria</taxon>
        <taxon>Bacillati</taxon>
        <taxon>Actinomycetota</taxon>
        <taxon>Coriobacteriia</taxon>
        <taxon>Eggerthellales</taxon>
        <taxon>Eggerthellaceae</taxon>
        <taxon>Gordonibacter</taxon>
    </lineage>
</organism>
<keyword evidence="5" id="KW-1185">Reference proteome</keyword>
<protein>
    <submittedName>
        <fullName evidence="4">Substrate-binding domain-containing protein</fullName>
    </submittedName>
</protein>
<feature type="transmembrane region" description="Helical" evidence="2">
    <location>
        <begin position="16"/>
        <end position="39"/>
    </location>
</feature>
<keyword evidence="1" id="KW-0732">Signal</keyword>
<dbReference type="AlphaFoldDB" id="A0A842JGH6"/>
<dbReference type="RefSeq" id="WP_185906204.1">
    <property type="nucleotide sequence ID" value="NZ_JACMSE010000014.1"/>
</dbReference>
<comment type="caution">
    <text evidence="4">The sequence shown here is derived from an EMBL/GenBank/DDBJ whole genome shotgun (WGS) entry which is preliminary data.</text>
</comment>
<evidence type="ECO:0000313" key="4">
    <source>
        <dbReference type="EMBL" id="MBC2890524.1"/>
    </source>
</evidence>
<keyword evidence="2" id="KW-1133">Transmembrane helix</keyword>
<evidence type="ECO:0000259" key="3">
    <source>
        <dbReference type="Pfam" id="PF12849"/>
    </source>
</evidence>
<dbReference type="InterPro" id="IPR024370">
    <property type="entry name" value="PBP_domain"/>
</dbReference>
<feature type="transmembrane region" description="Helical" evidence="2">
    <location>
        <begin position="72"/>
        <end position="91"/>
    </location>
</feature>
<keyword evidence="2" id="KW-0812">Transmembrane</keyword>
<sequence>MADEDVLRRRAKALHVLRTAVTVLLVCSIPFGLFFLLLSPYQYNALSFVLPCAFFVLLVALVWTFDRKRPLVVVLSLMAVVVAATVVNYFVETQGTLRQFPSPDAVSVDESIDYEAYLPFESESIARLDGPASLQLPMSDDLPKVDSAAALLPLASSFVTAVYPEGITVMGSSGYDPSSCVFQFNNTVRGYEALAEGETDVFFGALPSEEQIAHAAERGVEFECTPIGQEAFVFFVNEANPVESLTVEQIRDIYAGKIDNWSEVGGRDAPIVPYQRNEGSGSQSQMKRFMGTVRLGDAPKVLRSGSMGGVVRSVADYDNGIDAIGYSFRYYVSDLVGVSNIRMLALDGAEPTMENIASGAYPLADSFYAVTRKGEENPDIALLLDWVRSEQGQLLVERSGYARMKTD</sequence>
<accession>A0A842JGH6</accession>
<dbReference type="PANTHER" id="PTHR30570:SF1">
    <property type="entry name" value="PHOSPHATE-BINDING PROTEIN PSTS"/>
    <property type="match status" value="1"/>
</dbReference>